<gene>
    <name evidence="2" type="ORF">BD289DRAFT_487078</name>
</gene>
<dbReference type="OrthoDB" id="3360610at2759"/>
<dbReference type="STRING" id="2025994.A0A2T2ZSY7"/>
<protein>
    <recommendedName>
        <fullName evidence="1">VOC domain-containing protein</fullName>
    </recommendedName>
</protein>
<dbReference type="InterPro" id="IPR029068">
    <property type="entry name" value="Glyas_Bleomycin-R_OHBP_Dase"/>
</dbReference>
<feature type="domain" description="VOC" evidence="1">
    <location>
        <begin position="17"/>
        <end position="150"/>
    </location>
</feature>
<name>A0A2T2ZSY7_9PEZI</name>
<sequence length="170" mass="18746">MTADAPDKNENKIQLTRIAHVYYRYASQDIQAAHEFMQDFGFFHVKSVGPRTYYRGYGPEPFVLCVEEAAAEDHTNSSNTDNDSRPKTGTQFGGAAFAVASLDELEKATRVLPPEARATSVYELKDAPGGGKCVSFWDPVDGFPFHLVWGQTLAEPIDLALPEPKTNFVG</sequence>
<proteinExistence type="predicted"/>
<evidence type="ECO:0000313" key="2">
    <source>
        <dbReference type="EMBL" id="PSR75514.1"/>
    </source>
</evidence>
<dbReference type="AlphaFoldDB" id="A0A2T2ZSY7"/>
<organism evidence="2 3">
    <name type="scientific">Coniella lustricola</name>
    <dbReference type="NCBI Taxonomy" id="2025994"/>
    <lineage>
        <taxon>Eukaryota</taxon>
        <taxon>Fungi</taxon>
        <taxon>Dikarya</taxon>
        <taxon>Ascomycota</taxon>
        <taxon>Pezizomycotina</taxon>
        <taxon>Sordariomycetes</taxon>
        <taxon>Sordariomycetidae</taxon>
        <taxon>Diaporthales</taxon>
        <taxon>Schizoparmaceae</taxon>
        <taxon>Coniella</taxon>
    </lineage>
</organism>
<dbReference type="InParanoid" id="A0A2T2ZSY7"/>
<accession>A0A2T2ZSY7</accession>
<dbReference type="PROSITE" id="PS51819">
    <property type="entry name" value="VOC"/>
    <property type="match status" value="1"/>
</dbReference>
<reference evidence="2 3" key="1">
    <citation type="journal article" date="2018" name="Mycol. Prog.">
        <title>Coniella lustricola, a new species from submerged detritus.</title>
        <authorList>
            <person name="Raudabaugh D.B."/>
            <person name="Iturriaga T."/>
            <person name="Carver A."/>
            <person name="Mondo S."/>
            <person name="Pangilinan J."/>
            <person name="Lipzen A."/>
            <person name="He G."/>
            <person name="Amirebrahimi M."/>
            <person name="Grigoriev I.V."/>
            <person name="Miller A.N."/>
        </authorList>
    </citation>
    <scope>NUCLEOTIDE SEQUENCE [LARGE SCALE GENOMIC DNA]</scope>
    <source>
        <strain evidence="2 3">B22-T-1</strain>
    </source>
</reference>
<dbReference type="SUPFAM" id="SSF54593">
    <property type="entry name" value="Glyoxalase/Bleomycin resistance protein/Dihydroxybiphenyl dioxygenase"/>
    <property type="match status" value="1"/>
</dbReference>
<dbReference type="Proteomes" id="UP000241462">
    <property type="component" value="Unassembled WGS sequence"/>
</dbReference>
<evidence type="ECO:0000259" key="1">
    <source>
        <dbReference type="PROSITE" id="PS51819"/>
    </source>
</evidence>
<keyword evidence="3" id="KW-1185">Reference proteome</keyword>
<dbReference type="Gene3D" id="3.10.180.10">
    <property type="entry name" value="2,3-Dihydroxybiphenyl 1,2-Dioxygenase, domain 1"/>
    <property type="match status" value="1"/>
</dbReference>
<dbReference type="EMBL" id="KZ678755">
    <property type="protein sequence ID" value="PSR75514.1"/>
    <property type="molecule type" value="Genomic_DNA"/>
</dbReference>
<dbReference type="InterPro" id="IPR037523">
    <property type="entry name" value="VOC_core"/>
</dbReference>
<evidence type="ECO:0000313" key="3">
    <source>
        <dbReference type="Proteomes" id="UP000241462"/>
    </source>
</evidence>